<comment type="cofactor">
    <cofactor evidence="2">
        <name>Mn(2+)</name>
        <dbReference type="ChEBI" id="CHEBI:29035"/>
    </cofactor>
</comment>
<sequence>MTTRQFSYHTDDGDETVEIAIRGRQILDRPMINFGTAYTHEEREGLGLTGLLPAAVSSIESQVTRAYQQVCAQPDDLSKNIYLMQLQDRNEILFYRLLAAHLAELLPIIYTPTIGEAIQQFSNWFARPRGVFLSIDAPDGIEQALDAFGQGPDDVDLIVVTDSEGILGIGDQGVGGIRICVGKLSVYTAAAGVHPLRVMPVVLDVGTDNLELLNDPGYLGVRHARVRGQAYDDFVEKFVHTATRMFPKAVLHWEDFGASNAHRILQQYREECLTFNDDIQGTAAVVVAALLASVKAKGETLSEQKIVIHGAGTAGIGVADLIVDIMVREGLSEQEARKRFWCLGSRGLIHTGATMRPFQEPYARDEAELADWPLRSGTADLATVVGRVNPTVLIGTSAQPGSFTEAIVRSMYAHCSRPIILPLSNPTKKSEALPVDLLNWTEGNALMATGSPFKPVTFQGTTYDIAQANNALVFPGIGLGAIAVEASRITDHMIAAAAEAVADLTDASRRGSAVLPSMAHLRTVSATVAVKVAEAAVADGVAGKALDNPIQDIYAQMWKPEYPKVKVVTNEYTPTRNRTA</sequence>
<evidence type="ECO:0000256" key="3">
    <source>
        <dbReference type="ARBA" id="ARBA00008785"/>
    </source>
</evidence>
<dbReference type="Proteomes" id="UP000216311">
    <property type="component" value="Unassembled WGS sequence"/>
</dbReference>
<accession>A0A255GZU7</accession>
<evidence type="ECO:0000313" key="20">
    <source>
        <dbReference type="EMBL" id="OYO20972.1"/>
    </source>
</evidence>
<feature type="binding site" evidence="16">
    <location>
        <position position="278"/>
    </location>
    <ligand>
        <name>a divalent metal cation</name>
        <dbReference type="ChEBI" id="CHEBI:60240"/>
    </ligand>
</feature>
<keyword evidence="8" id="KW-0456">Lyase</keyword>
<feature type="domain" description="Malic enzyme N-terminal" evidence="19">
    <location>
        <begin position="87"/>
        <end position="269"/>
    </location>
</feature>
<dbReference type="AlphaFoldDB" id="A0A255GZU7"/>
<comment type="similarity">
    <text evidence="3 17">Belongs to the malic enzymes family.</text>
</comment>
<comment type="caution">
    <text evidence="20">The sequence shown here is derived from an EMBL/GenBank/DDBJ whole genome shotgun (WGS) entry which is preliminary data.</text>
</comment>
<dbReference type="InterPro" id="IPR037062">
    <property type="entry name" value="Malic_N_dom_sf"/>
</dbReference>
<evidence type="ECO:0000256" key="9">
    <source>
        <dbReference type="ARBA" id="ARBA00051739"/>
    </source>
</evidence>
<dbReference type="InterPro" id="IPR015884">
    <property type="entry name" value="Malic_enzyme_CS"/>
</dbReference>
<feature type="binding site" evidence="16">
    <location>
        <position position="254"/>
    </location>
    <ligand>
        <name>a divalent metal cation</name>
        <dbReference type="ChEBI" id="CHEBI:60240"/>
    </ligand>
</feature>
<evidence type="ECO:0000256" key="10">
    <source>
        <dbReference type="ARBA" id="ARBA00066983"/>
    </source>
</evidence>
<feature type="binding site" evidence="16">
    <location>
        <position position="255"/>
    </location>
    <ligand>
        <name>a divalent metal cation</name>
        <dbReference type="ChEBI" id="CHEBI:60240"/>
    </ligand>
</feature>
<keyword evidence="7" id="KW-0464">Manganese</keyword>
<evidence type="ECO:0000256" key="4">
    <source>
        <dbReference type="ARBA" id="ARBA00011738"/>
    </source>
</evidence>
<protein>
    <recommendedName>
        <fullName evidence="12">Malolactic enzyme</fullName>
        <ecNumber evidence="10">4.1.1.101</ecNumber>
    </recommendedName>
    <alternativeName>
        <fullName evidence="13">Malic enzyme</fullName>
    </alternativeName>
    <alternativeName>
        <fullName evidence="11">Putative malate oxidoreductase [NAD]</fullName>
    </alternativeName>
</protein>
<dbReference type="SMART" id="SM01274">
    <property type="entry name" value="malic"/>
    <property type="match status" value="1"/>
</dbReference>
<dbReference type="PANTHER" id="PTHR23406:SF34">
    <property type="entry name" value="NAD-DEPENDENT MALIC ENZYME, MITOCHONDRIAL"/>
    <property type="match status" value="1"/>
</dbReference>
<dbReference type="EMBL" id="NMVQ01000023">
    <property type="protein sequence ID" value="OYO20972.1"/>
    <property type="molecule type" value="Genomic_DNA"/>
</dbReference>
<dbReference type="GO" id="GO:0004470">
    <property type="term" value="F:malic enzyme activity"/>
    <property type="evidence" value="ECO:0007669"/>
    <property type="project" value="InterPro"/>
</dbReference>
<evidence type="ECO:0000256" key="14">
    <source>
        <dbReference type="PIRSR" id="PIRSR000106-1"/>
    </source>
</evidence>
<dbReference type="Gene3D" id="3.40.50.720">
    <property type="entry name" value="NAD(P)-binding Rossmann-like Domain"/>
    <property type="match status" value="1"/>
</dbReference>
<dbReference type="RefSeq" id="WP_094364423.1">
    <property type="nucleotide sequence ID" value="NZ_NMVQ01000023.1"/>
</dbReference>
<dbReference type="Pfam" id="PF03949">
    <property type="entry name" value="Malic_M"/>
    <property type="match status" value="1"/>
</dbReference>
<comment type="cofactor">
    <cofactor evidence="16">
        <name>Mg(2+)</name>
        <dbReference type="ChEBI" id="CHEBI:18420"/>
    </cofactor>
    <cofactor evidence="16">
        <name>Mn(2+)</name>
        <dbReference type="ChEBI" id="CHEBI:29035"/>
    </cofactor>
    <text evidence="16">Divalent metal cations. Prefers magnesium or manganese.</text>
</comment>
<evidence type="ECO:0000256" key="2">
    <source>
        <dbReference type="ARBA" id="ARBA00001936"/>
    </source>
</evidence>
<evidence type="ECO:0000259" key="19">
    <source>
        <dbReference type="SMART" id="SM01274"/>
    </source>
</evidence>
<feature type="active site" description="Proton acceptor" evidence="14">
    <location>
        <position position="183"/>
    </location>
</feature>
<feature type="binding site" evidence="15">
    <location>
        <position position="425"/>
    </location>
    <ligand>
        <name>(S)-malate</name>
        <dbReference type="ChEBI" id="CHEBI:15589"/>
    </ligand>
</feature>
<dbReference type="SMART" id="SM00919">
    <property type="entry name" value="Malic_M"/>
    <property type="match status" value="1"/>
</dbReference>
<dbReference type="EC" id="4.1.1.101" evidence="10"/>
<dbReference type="GO" id="GO:0005829">
    <property type="term" value="C:cytosol"/>
    <property type="evidence" value="ECO:0007669"/>
    <property type="project" value="TreeGrafter"/>
</dbReference>
<dbReference type="FunFam" id="3.40.50.720:FF:000182">
    <property type="entry name" value="NAD-dependent malic enzyme"/>
    <property type="match status" value="1"/>
</dbReference>
<evidence type="ECO:0000256" key="16">
    <source>
        <dbReference type="PIRSR" id="PIRSR000106-3"/>
    </source>
</evidence>
<dbReference type="GO" id="GO:0016616">
    <property type="term" value="F:oxidoreductase activity, acting on the CH-OH group of donors, NAD or NADP as acceptor"/>
    <property type="evidence" value="ECO:0007669"/>
    <property type="project" value="InterPro"/>
</dbReference>
<dbReference type="InterPro" id="IPR036291">
    <property type="entry name" value="NAD(P)-bd_dom_sf"/>
</dbReference>
<dbReference type="OrthoDB" id="3314528at2"/>
<comment type="catalytic activity">
    <reaction evidence="9">
        <text>(S)-malate + H(+) = (S)-lactate + CO2</text>
        <dbReference type="Rhea" id="RHEA:46276"/>
        <dbReference type="ChEBI" id="CHEBI:15378"/>
        <dbReference type="ChEBI" id="CHEBI:15589"/>
        <dbReference type="ChEBI" id="CHEBI:16526"/>
        <dbReference type="ChEBI" id="CHEBI:16651"/>
        <dbReference type="EC" id="4.1.1.101"/>
    </reaction>
</comment>
<evidence type="ECO:0000256" key="5">
    <source>
        <dbReference type="ARBA" id="ARBA00022723"/>
    </source>
</evidence>
<reference evidence="20 21" key="1">
    <citation type="submission" date="2017-07" db="EMBL/GenBank/DDBJ databases">
        <title>Draft whole genome sequences of clinical Proprionibacteriaceae strains.</title>
        <authorList>
            <person name="Bernier A.-M."/>
            <person name="Bernard K."/>
            <person name="Domingo M.-C."/>
        </authorList>
    </citation>
    <scope>NUCLEOTIDE SEQUENCE [LARGE SCALE GENOMIC DNA]</scope>
    <source>
        <strain evidence="20 21">NML 130396</strain>
    </source>
</reference>
<evidence type="ECO:0000256" key="15">
    <source>
        <dbReference type="PIRSR" id="PIRSR000106-2"/>
    </source>
</evidence>
<dbReference type="GO" id="GO:0030145">
    <property type="term" value="F:manganese ion binding"/>
    <property type="evidence" value="ECO:0007669"/>
    <property type="project" value="UniProtKB-ARBA"/>
</dbReference>
<keyword evidence="6" id="KW-0520">NAD</keyword>
<organism evidence="20 21">
    <name type="scientific">Enemella dayhoffiae</name>
    <dbReference type="NCBI Taxonomy" id="2016507"/>
    <lineage>
        <taxon>Bacteria</taxon>
        <taxon>Bacillati</taxon>
        <taxon>Actinomycetota</taxon>
        <taxon>Actinomycetes</taxon>
        <taxon>Propionibacteriales</taxon>
        <taxon>Propionibacteriaceae</taxon>
        <taxon>Enemella</taxon>
    </lineage>
</organism>
<evidence type="ECO:0000256" key="6">
    <source>
        <dbReference type="ARBA" id="ARBA00023027"/>
    </source>
</evidence>
<dbReference type="PIRSF" id="PIRSF000106">
    <property type="entry name" value="ME"/>
    <property type="match status" value="1"/>
</dbReference>
<comment type="cofactor">
    <cofactor evidence="1">
        <name>NAD(+)</name>
        <dbReference type="ChEBI" id="CHEBI:57540"/>
    </cofactor>
</comment>
<evidence type="ECO:0000256" key="17">
    <source>
        <dbReference type="RuleBase" id="RU003427"/>
    </source>
</evidence>
<comment type="subunit">
    <text evidence="4">Homodimer.</text>
</comment>
<evidence type="ECO:0000256" key="12">
    <source>
        <dbReference type="ARBA" id="ARBA00074565"/>
    </source>
</evidence>
<feature type="binding site" evidence="15">
    <location>
        <position position="469"/>
    </location>
    <ligand>
        <name>(S)-malate</name>
        <dbReference type="ChEBI" id="CHEBI:15589"/>
    </ligand>
</feature>
<evidence type="ECO:0000256" key="11">
    <source>
        <dbReference type="ARBA" id="ARBA00073308"/>
    </source>
</evidence>
<dbReference type="PROSITE" id="PS00331">
    <property type="entry name" value="MALIC_ENZYMES"/>
    <property type="match status" value="1"/>
</dbReference>
<evidence type="ECO:0000256" key="7">
    <source>
        <dbReference type="ARBA" id="ARBA00023211"/>
    </source>
</evidence>
<gene>
    <name evidence="20" type="ORF">CGZ93_12255</name>
</gene>
<keyword evidence="21" id="KW-1185">Reference proteome</keyword>
<dbReference type="SUPFAM" id="SSF53223">
    <property type="entry name" value="Aminoacid dehydrogenase-like, N-terminal domain"/>
    <property type="match status" value="1"/>
</dbReference>
<evidence type="ECO:0000256" key="13">
    <source>
        <dbReference type="ARBA" id="ARBA00082317"/>
    </source>
</evidence>
<dbReference type="GO" id="GO:0043464">
    <property type="term" value="P:malolactic fermentation"/>
    <property type="evidence" value="ECO:0007669"/>
    <property type="project" value="UniProtKB-ARBA"/>
</dbReference>
<feature type="domain" description="Malic enzyme NAD-binding" evidence="18">
    <location>
        <begin position="279"/>
        <end position="537"/>
    </location>
</feature>
<dbReference type="InterPro" id="IPR012302">
    <property type="entry name" value="Malic_NAD-bd"/>
</dbReference>
<dbReference type="SUPFAM" id="SSF51735">
    <property type="entry name" value="NAD(P)-binding Rossmann-fold domains"/>
    <property type="match status" value="1"/>
</dbReference>
<proteinExistence type="inferred from homology"/>
<dbReference type="Gene3D" id="3.40.50.10380">
    <property type="entry name" value="Malic enzyme, N-terminal domain"/>
    <property type="match status" value="1"/>
</dbReference>
<name>A0A255GZU7_9ACTN</name>
<dbReference type="Pfam" id="PF00390">
    <property type="entry name" value="malic"/>
    <property type="match status" value="1"/>
</dbReference>
<dbReference type="InterPro" id="IPR012301">
    <property type="entry name" value="Malic_N_dom"/>
</dbReference>
<feature type="active site" description="Proton donor" evidence="14">
    <location>
        <position position="110"/>
    </location>
</feature>
<dbReference type="FunFam" id="3.40.50.10380:FF:000001">
    <property type="entry name" value="NAD-dependent malic enzyme"/>
    <property type="match status" value="1"/>
</dbReference>
<evidence type="ECO:0000256" key="1">
    <source>
        <dbReference type="ARBA" id="ARBA00001911"/>
    </source>
</evidence>
<dbReference type="InterPro" id="IPR046346">
    <property type="entry name" value="Aminoacid_DH-like_N_sf"/>
</dbReference>
<evidence type="ECO:0000313" key="21">
    <source>
        <dbReference type="Proteomes" id="UP000216311"/>
    </source>
</evidence>
<dbReference type="GO" id="GO:0043883">
    <property type="term" value="F:malolactic enzyme activity"/>
    <property type="evidence" value="ECO:0007669"/>
    <property type="project" value="UniProtKB-EC"/>
</dbReference>
<dbReference type="GO" id="GO:0006108">
    <property type="term" value="P:malate metabolic process"/>
    <property type="evidence" value="ECO:0007669"/>
    <property type="project" value="TreeGrafter"/>
</dbReference>
<keyword evidence="5 16" id="KW-0479">Metal-binding</keyword>
<evidence type="ECO:0000259" key="18">
    <source>
        <dbReference type="SMART" id="SM00919"/>
    </source>
</evidence>
<dbReference type="PANTHER" id="PTHR23406">
    <property type="entry name" value="MALIC ENZYME-RELATED"/>
    <property type="match status" value="1"/>
</dbReference>
<dbReference type="InterPro" id="IPR001891">
    <property type="entry name" value="Malic_OxRdtase"/>
</dbReference>
<dbReference type="GO" id="GO:0051287">
    <property type="term" value="F:NAD binding"/>
    <property type="evidence" value="ECO:0007669"/>
    <property type="project" value="InterPro"/>
</dbReference>
<dbReference type="PRINTS" id="PR00072">
    <property type="entry name" value="MALOXRDTASE"/>
</dbReference>
<dbReference type="NCBIfam" id="NF010052">
    <property type="entry name" value="PRK13529.1"/>
    <property type="match status" value="1"/>
</dbReference>
<evidence type="ECO:0000256" key="8">
    <source>
        <dbReference type="ARBA" id="ARBA00023239"/>
    </source>
</evidence>